<reference evidence="3 4" key="1">
    <citation type="submission" date="2020-02" db="EMBL/GenBank/DDBJ databases">
        <authorList>
            <person name="Ferguson B K."/>
        </authorList>
    </citation>
    <scope>NUCLEOTIDE SEQUENCE [LARGE SCALE GENOMIC DNA]</scope>
</reference>
<protein>
    <submittedName>
        <fullName evidence="3">Uncharacterized protein</fullName>
    </submittedName>
</protein>
<dbReference type="InterPro" id="IPR002209">
    <property type="entry name" value="Fibroblast_GF_fam"/>
</dbReference>
<dbReference type="AlphaFoldDB" id="A0A6H5G7L0"/>
<evidence type="ECO:0000256" key="1">
    <source>
        <dbReference type="ARBA" id="ARBA00007936"/>
    </source>
</evidence>
<dbReference type="PANTHER" id="PTHR11486">
    <property type="entry name" value="FIBROBLAST GROWTH FACTOR"/>
    <property type="match status" value="1"/>
</dbReference>
<organism evidence="3 4">
    <name type="scientific">Nesidiocoris tenuis</name>
    <dbReference type="NCBI Taxonomy" id="355587"/>
    <lineage>
        <taxon>Eukaryota</taxon>
        <taxon>Metazoa</taxon>
        <taxon>Ecdysozoa</taxon>
        <taxon>Arthropoda</taxon>
        <taxon>Hexapoda</taxon>
        <taxon>Insecta</taxon>
        <taxon>Pterygota</taxon>
        <taxon>Neoptera</taxon>
        <taxon>Paraneoptera</taxon>
        <taxon>Hemiptera</taxon>
        <taxon>Heteroptera</taxon>
        <taxon>Panheteroptera</taxon>
        <taxon>Cimicomorpha</taxon>
        <taxon>Miridae</taxon>
        <taxon>Dicyphina</taxon>
        <taxon>Nesidiocoris</taxon>
    </lineage>
</organism>
<evidence type="ECO:0000313" key="3">
    <source>
        <dbReference type="EMBL" id="CAA9998811.1"/>
    </source>
</evidence>
<dbReference type="GO" id="GO:0008083">
    <property type="term" value="F:growth factor activity"/>
    <property type="evidence" value="ECO:0007669"/>
    <property type="project" value="InterPro"/>
</dbReference>
<dbReference type="Pfam" id="PF00167">
    <property type="entry name" value="FGF"/>
    <property type="match status" value="1"/>
</dbReference>
<dbReference type="SMART" id="SM00442">
    <property type="entry name" value="FGF"/>
    <property type="match status" value="1"/>
</dbReference>
<dbReference type="EMBL" id="CADCXU010007343">
    <property type="protein sequence ID" value="CAA9998811.1"/>
    <property type="molecule type" value="Genomic_DNA"/>
</dbReference>
<name>A0A6H5G7L0_9HEMI</name>
<dbReference type="Gene3D" id="2.80.10.50">
    <property type="match status" value="1"/>
</dbReference>
<dbReference type="SUPFAM" id="SSF50353">
    <property type="entry name" value="Cytokine"/>
    <property type="match status" value="1"/>
</dbReference>
<evidence type="ECO:0000256" key="2">
    <source>
        <dbReference type="SAM" id="MobiDB-lite"/>
    </source>
</evidence>
<comment type="similarity">
    <text evidence="1">Belongs to the heparin-binding growth factors family.</text>
</comment>
<dbReference type="OrthoDB" id="5988014at2759"/>
<keyword evidence="4" id="KW-1185">Reference proteome</keyword>
<feature type="region of interest" description="Disordered" evidence="2">
    <location>
        <begin position="342"/>
        <end position="384"/>
    </location>
</feature>
<accession>A0A6H5G7L0</accession>
<proteinExistence type="inferred from homology"/>
<evidence type="ECO:0000313" key="4">
    <source>
        <dbReference type="Proteomes" id="UP000479000"/>
    </source>
</evidence>
<gene>
    <name evidence="3" type="ORF">NTEN_LOCUS5094</name>
</gene>
<feature type="compositionally biased region" description="Basic residues" evidence="2">
    <location>
        <begin position="363"/>
        <end position="373"/>
    </location>
</feature>
<dbReference type="InterPro" id="IPR008996">
    <property type="entry name" value="IL1/FGF"/>
</dbReference>
<sequence length="558" mass="63279">MTSFLHAVSPELLQLQSSANKIRDGLGRTCRSLVGEQLTEPGMIPFRGPSACRPVCHVSNVGSRFRRPGQIFYRDTCRAEIRVYEVPRRTGLFAIIASLLTAKLLPKLAISAKVLLCLLMVAISEGTPVIRQVRLLNSGSSSWVNVNYQGVVSVKEIADGYVLNSHSREIILLSNRDSNVLHDFWGKAVVFLDNISLNNGPFDCSRKASGISHVRHWEDLRFVSEKFGRVKIYGEKSNRWLCYNRRWKLVGRLNGTEGELGDLCVFWEKMHENHYYIYQPVKDSHRLLGFLSNGRPVRGRVRPRHPSGYYFFSKVDNGFNQETISKHNEIISAPSEAIVSRRLESSKPSATSTKKESTTRGPMRGHKRRHKHGNGSGNSPAIPRRSKKYFKPIPHIMNGEYSYWCILLCMILTVLLNTTNNMFNWNKIEIYCADGPDPPSIVRTSVFSVFEPNHLPWGNFKKMEQLGVEGQTRSLGWISDSAHCSCLAIVCSTYGQDDFFLHLSRVRWLPIAFSPPSFSEKAVDDLNGLQALTPWRSQLWVTPEESDKILHQKGSQKE</sequence>
<dbReference type="Proteomes" id="UP000479000">
    <property type="component" value="Unassembled WGS sequence"/>
</dbReference>